<accession>A0A6M3LB11</accession>
<dbReference type="EMBL" id="MT142942">
    <property type="protein sequence ID" value="QJA90842.1"/>
    <property type="molecule type" value="Genomic_DNA"/>
</dbReference>
<name>A0A6M3LB11_9ZZZZ</name>
<gene>
    <name evidence="1" type="ORF">MM415B03540_0001</name>
</gene>
<protein>
    <submittedName>
        <fullName evidence="1">Uncharacterized protein</fullName>
    </submittedName>
</protein>
<organism evidence="1">
    <name type="scientific">viral metagenome</name>
    <dbReference type="NCBI Taxonomy" id="1070528"/>
    <lineage>
        <taxon>unclassified sequences</taxon>
        <taxon>metagenomes</taxon>
        <taxon>organismal metagenomes</taxon>
    </lineage>
</organism>
<evidence type="ECO:0000313" key="1">
    <source>
        <dbReference type="EMBL" id="QJA90842.1"/>
    </source>
</evidence>
<dbReference type="AlphaFoldDB" id="A0A6M3LB11"/>
<proteinExistence type="predicted"/>
<reference evidence="1" key="1">
    <citation type="submission" date="2020-03" db="EMBL/GenBank/DDBJ databases">
        <title>The deep terrestrial virosphere.</title>
        <authorList>
            <person name="Holmfeldt K."/>
            <person name="Nilsson E."/>
            <person name="Simone D."/>
            <person name="Lopez-Fernandez M."/>
            <person name="Wu X."/>
            <person name="de Brujin I."/>
            <person name="Lundin D."/>
            <person name="Andersson A."/>
            <person name="Bertilsson S."/>
            <person name="Dopson M."/>
        </authorList>
    </citation>
    <scope>NUCLEOTIDE SEQUENCE</scope>
    <source>
        <strain evidence="1">MM415B03540</strain>
    </source>
</reference>
<sequence>MKTKKDIKNKILELEKKKEKALDFTFNVLTTQIYTLKWVIENKAGV</sequence>